<dbReference type="InterPro" id="IPR001650">
    <property type="entry name" value="Helicase_C-like"/>
</dbReference>
<dbReference type="SMART" id="SM00487">
    <property type="entry name" value="DEXDc"/>
    <property type="match status" value="1"/>
</dbReference>
<dbReference type="PANTHER" id="PTHR45766">
    <property type="entry name" value="DNA ANNEALING HELICASE AND ENDONUCLEASE ZRANB3 FAMILY MEMBER"/>
    <property type="match status" value="1"/>
</dbReference>
<proteinExistence type="predicted"/>
<dbReference type="InterPro" id="IPR000330">
    <property type="entry name" value="SNF2_N"/>
</dbReference>
<dbReference type="Pfam" id="PF00271">
    <property type="entry name" value="Helicase_C"/>
    <property type="match status" value="1"/>
</dbReference>
<dbReference type="PROSITE" id="PS51192">
    <property type="entry name" value="HELICASE_ATP_BIND_1"/>
    <property type="match status" value="1"/>
</dbReference>
<dbReference type="Gene3D" id="3.40.50.10810">
    <property type="entry name" value="Tandem AAA-ATPase domain"/>
    <property type="match status" value="1"/>
</dbReference>
<dbReference type="GO" id="GO:0016787">
    <property type="term" value="F:hydrolase activity"/>
    <property type="evidence" value="ECO:0007669"/>
    <property type="project" value="UniProtKB-KW"/>
</dbReference>
<dbReference type="InterPro" id="IPR014001">
    <property type="entry name" value="Helicase_ATP-bd"/>
</dbReference>
<dbReference type="GO" id="GO:0006281">
    <property type="term" value="P:DNA repair"/>
    <property type="evidence" value="ECO:0007669"/>
    <property type="project" value="TreeGrafter"/>
</dbReference>
<organism evidence="4">
    <name type="scientific">uncultured Caudovirales phage</name>
    <dbReference type="NCBI Taxonomy" id="2100421"/>
    <lineage>
        <taxon>Viruses</taxon>
        <taxon>Duplodnaviria</taxon>
        <taxon>Heunggongvirae</taxon>
        <taxon>Uroviricota</taxon>
        <taxon>Caudoviricetes</taxon>
        <taxon>Peduoviridae</taxon>
        <taxon>Maltschvirus</taxon>
        <taxon>Maltschvirus maltsch</taxon>
    </lineage>
</organism>
<gene>
    <name evidence="4" type="ORF">UFOVP147_9</name>
</gene>
<keyword evidence="4" id="KW-0347">Helicase</keyword>
<evidence type="ECO:0000259" key="3">
    <source>
        <dbReference type="PROSITE" id="PS51194"/>
    </source>
</evidence>
<dbReference type="EMBL" id="LR798196">
    <property type="protein sequence ID" value="CAB5144391.1"/>
    <property type="molecule type" value="Genomic_DNA"/>
</dbReference>
<keyword evidence="4" id="KW-0067">ATP-binding</keyword>
<sequence>MADLETPFPYQVTGAQFLASNAQALLADEMGLGKSAQVVIACDAVGASHILVVCPAAVRINWSREFQRFSPMDHQCTVVATGYDRASPAGVSIVSYDLLAANEKVRQGIRAMDWDVVVIDEAHYLKERSAKRTRALYGHAGKNGIIHSSKRVWRLTGTPAPNDASELFTHLKSAGVEKRSYWDFVYDFCEGFDSSYGFKITGHKNTDKLKALMAQFMLRRKKEDVMKELPPIGYTHVTVERSQVQLDPYFYENWRAVGATQFMRDMEQMDKATKIALRAVEVGSEVRVADRLKLLEAMAKSTATLRRYIGLAKLPRVLEIIEQELIENPKLKIVLFAIHKDVIECSREKLRKYGAVTLYGNTPAEKRQTHIDRFQTDPKCRVFIGNIQAAGTGITLTASNEVAFIEADWVPANNAQAAMRCHRIGQTRPVRVRFFSCAGSVDEDVMKTLIHKTRELSKIFD</sequence>
<evidence type="ECO:0000313" key="4">
    <source>
        <dbReference type="EMBL" id="CAB5144391.1"/>
    </source>
</evidence>
<evidence type="ECO:0000256" key="1">
    <source>
        <dbReference type="ARBA" id="ARBA00022801"/>
    </source>
</evidence>
<dbReference type="PROSITE" id="PS51194">
    <property type="entry name" value="HELICASE_CTER"/>
    <property type="match status" value="1"/>
</dbReference>
<dbReference type="CDD" id="cd18793">
    <property type="entry name" value="SF2_C_SNF"/>
    <property type="match status" value="1"/>
</dbReference>
<feature type="domain" description="Helicase C-terminal" evidence="3">
    <location>
        <begin position="313"/>
        <end position="461"/>
    </location>
</feature>
<name>A0A6J7W5I1_9CAUD</name>
<protein>
    <submittedName>
        <fullName evidence="4">HepA Superfamily II DNA/RNA helicases, SNF2 family</fullName>
    </submittedName>
</protein>
<feature type="domain" description="Helicase ATP-binding" evidence="2">
    <location>
        <begin position="15"/>
        <end position="177"/>
    </location>
</feature>
<dbReference type="SMART" id="SM00490">
    <property type="entry name" value="HELICc"/>
    <property type="match status" value="1"/>
</dbReference>
<evidence type="ECO:0000259" key="2">
    <source>
        <dbReference type="PROSITE" id="PS51192"/>
    </source>
</evidence>
<dbReference type="Pfam" id="PF00176">
    <property type="entry name" value="SNF2-rel_dom"/>
    <property type="match status" value="1"/>
</dbReference>
<dbReference type="GO" id="GO:0005524">
    <property type="term" value="F:ATP binding"/>
    <property type="evidence" value="ECO:0007669"/>
    <property type="project" value="InterPro"/>
</dbReference>
<dbReference type="PANTHER" id="PTHR45766:SF6">
    <property type="entry name" value="SWI_SNF-RELATED MATRIX-ASSOCIATED ACTIN-DEPENDENT REGULATOR OF CHROMATIN SUBFAMILY A-LIKE PROTEIN 1"/>
    <property type="match status" value="1"/>
</dbReference>
<keyword evidence="1" id="KW-0378">Hydrolase</keyword>
<dbReference type="GO" id="GO:0031297">
    <property type="term" value="P:replication fork processing"/>
    <property type="evidence" value="ECO:0007669"/>
    <property type="project" value="TreeGrafter"/>
</dbReference>
<accession>A0A6J7W5I1</accession>
<dbReference type="GO" id="GO:0004386">
    <property type="term" value="F:helicase activity"/>
    <property type="evidence" value="ECO:0007669"/>
    <property type="project" value="UniProtKB-KW"/>
</dbReference>
<dbReference type="InterPro" id="IPR038718">
    <property type="entry name" value="SNF2-like_sf"/>
</dbReference>
<keyword evidence="4" id="KW-0547">Nucleotide-binding</keyword>
<reference evidence="4" key="1">
    <citation type="submission" date="2020-05" db="EMBL/GenBank/DDBJ databases">
        <authorList>
            <person name="Chiriac C."/>
            <person name="Salcher M."/>
            <person name="Ghai R."/>
            <person name="Kavagutti S V."/>
        </authorList>
    </citation>
    <scope>NUCLEOTIDE SEQUENCE</scope>
</reference>
<dbReference type="Gene3D" id="3.40.50.300">
    <property type="entry name" value="P-loop containing nucleotide triphosphate hydrolases"/>
    <property type="match status" value="1"/>
</dbReference>
<dbReference type="SUPFAM" id="SSF52540">
    <property type="entry name" value="P-loop containing nucleoside triphosphate hydrolases"/>
    <property type="match status" value="2"/>
</dbReference>
<dbReference type="InterPro" id="IPR027417">
    <property type="entry name" value="P-loop_NTPase"/>
</dbReference>
<dbReference type="InterPro" id="IPR049730">
    <property type="entry name" value="SNF2/RAD54-like_C"/>
</dbReference>